<comment type="function">
    <text evidence="18">Hydrolyzes DNA under acidic conditions with a preference for double-stranded DNA. Plays a major role in the clearance of nucleic acids generated through apoptosis, hence preventing autoinflammation. Necessary for proper fetal development and for definitive erythropoiesis in fetal liver and bone marrow, where it degrades nuclear DNA expelled from erythroid precursor cells.</text>
</comment>
<evidence type="ECO:0000256" key="17">
    <source>
        <dbReference type="ARBA" id="ARBA00043033"/>
    </source>
</evidence>
<evidence type="ECO:0000256" key="13">
    <source>
        <dbReference type="ARBA" id="ARBA00023228"/>
    </source>
</evidence>
<evidence type="ECO:0000256" key="12">
    <source>
        <dbReference type="ARBA" id="ARBA00023180"/>
    </source>
</evidence>
<comment type="similarity">
    <text evidence="3">Belongs to the DNase II family.</text>
</comment>
<dbReference type="EMBL" id="JBHFQA010000010">
    <property type="protein sequence ID" value="KAL2092429.1"/>
    <property type="molecule type" value="Genomic_DNA"/>
</dbReference>
<keyword evidence="12" id="KW-0325">Glycoprotein</keyword>
<reference evidence="20 21" key="1">
    <citation type="submission" date="2024-09" db="EMBL/GenBank/DDBJ databases">
        <title>A chromosome-level genome assembly of Gray's grenadier anchovy, Coilia grayii.</title>
        <authorList>
            <person name="Fu Z."/>
        </authorList>
    </citation>
    <scope>NUCLEOTIDE SEQUENCE [LARGE SCALE GENOMIC DNA]</scope>
    <source>
        <strain evidence="20">G4</strain>
        <tissue evidence="20">Muscle</tissue>
    </source>
</reference>
<evidence type="ECO:0000256" key="6">
    <source>
        <dbReference type="ARBA" id="ARBA00022703"/>
    </source>
</evidence>
<dbReference type="GO" id="GO:0006915">
    <property type="term" value="P:apoptotic process"/>
    <property type="evidence" value="ECO:0007669"/>
    <property type="project" value="UniProtKB-KW"/>
</dbReference>
<evidence type="ECO:0000256" key="9">
    <source>
        <dbReference type="ARBA" id="ARBA00022759"/>
    </source>
</evidence>
<dbReference type="EC" id="3.1.22.1" evidence="4"/>
<keyword evidence="8" id="KW-0732">Signal</keyword>
<evidence type="ECO:0000256" key="15">
    <source>
        <dbReference type="ARBA" id="ARBA00041393"/>
    </source>
</evidence>
<sequence length="480" mass="52572">MRSKSGVLKVDLHWAFIMKDIPLALTLATMFVFPSPFLPAFDCCSVKRSPERPASSTPVACCTHCSLPLFVAGVEMEQRCCLFHATSVEGKSKSQDSISQWIMLAVSLVLLLFYQAPEGNADPITCYDDLGKAADWFYLYKLPHHESRFEGLKYLFMDKVTEGWADGRGLVNDSTGALGRTVGQLYQSTEQGYILYNDQPPTPEPETGSTGNVGRSGGHTKGVVLFDKQQGYWLVHSTPHFPPPKKAGAFSYPDSGIVNGQNFICVTYPLDHFQTIGEQLQINQPHVFDCHIPDSLAPSVESLAQLCKHGREERGNVSLLHDATKTTNRSVALTSLGGTTFINFAKGESFANDLYHSWVAPALQSDLLVQFWQRSTGVLTSDCSPSWKVLNIEELAPGQRFTFQSMDDHSKWAVSTTAATGSAGGWVCVGDINRNKAEERRGGGTVCLQDPTVWKAYRTAALKCISCEGGQCDCLTTAGK</sequence>
<dbReference type="GO" id="GO:0004531">
    <property type="term" value="F:deoxyribonuclease II activity"/>
    <property type="evidence" value="ECO:0007669"/>
    <property type="project" value="UniProtKB-EC"/>
</dbReference>
<keyword evidence="7" id="KW-0540">Nuclease</keyword>
<keyword evidence="6" id="KW-0053">Apoptosis</keyword>
<dbReference type="PANTHER" id="PTHR10858:SF9">
    <property type="entry name" value="DEOXYRIBONUCLEASE-2-ALPHA"/>
    <property type="match status" value="1"/>
</dbReference>
<keyword evidence="13" id="KW-0458">Lysosome</keyword>
<comment type="catalytic activity">
    <reaction evidence="1">
        <text>Endonucleolytic cleavage to nucleoside 3'-phosphates and 3'-phosphooligonucleotide end-products.</text>
        <dbReference type="EC" id="3.1.22.1"/>
    </reaction>
</comment>
<dbReference type="Pfam" id="PF03265">
    <property type="entry name" value="DNase_II"/>
    <property type="match status" value="1"/>
</dbReference>
<keyword evidence="11" id="KW-1015">Disulfide bond</keyword>
<keyword evidence="19" id="KW-0812">Transmembrane</keyword>
<comment type="subcellular location">
    <subcellularLocation>
        <location evidence="2">Lysosome</location>
    </subcellularLocation>
</comment>
<dbReference type="InterPro" id="IPR004947">
    <property type="entry name" value="DNase_II"/>
</dbReference>
<keyword evidence="19" id="KW-1133">Transmembrane helix</keyword>
<evidence type="ECO:0000256" key="19">
    <source>
        <dbReference type="SAM" id="Phobius"/>
    </source>
</evidence>
<keyword evidence="9" id="KW-0255">Endonuclease</keyword>
<evidence type="ECO:0000256" key="16">
    <source>
        <dbReference type="ARBA" id="ARBA00041918"/>
    </source>
</evidence>
<evidence type="ECO:0000256" key="7">
    <source>
        <dbReference type="ARBA" id="ARBA00022722"/>
    </source>
</evidence>
<evidence type="ECO:0000256" key="2">
    <source>
        <dbReference type="ARBA" id="ARBA00004371"/>
    </source>
</evidence>
<evidence type="ECO:0000256" key="5">
    <source>
        <dbReference type="ARBA" id="ARBA00022473"/>
    </source>
</evidence>
<protein>
    <recommendedName>
        <fullName evidence="14">Deoxyribonuclease-2-alpha</fullName>
        <ecNumber evidence="4">3.1.22.1</ecNumber>
    </recommendedName>
    <alternativeName>
        <fullName evidence="15">Acid DNase</fullName>
    </alternativeName>
    <alternativeName>
        <fullName evidence="17">Deoxyribonuclease II alpha</fullName>
    </alternativeName>
    <alternativeName>
        <fullName evidence="16">Lysosomal DNase II</fullName>
    </alternativeName>
</protein>
<gene>
    <name evidence="20" type="ORF">ACEWY4_012227</name>
</gene>
<keyword evidence="10" id="KW-0378">Hydrolase</keyword>
<name>A0ABD1JZW4_9TELE</name>
<evidence type="ECO:0000313" key="21">
    <source>
        <dbReference type="Proteomes" id="UP001591681"/>
    </source>
</evidence>
<accession>A0ABD1JZW4</accession>
<dbReference type="PANTHER" id="PTHR10858">
    <property type="entry name" value="DEOXYRIBONUCLEASE II"/>
    <property type="match status" value="1"/>
</dbReference>
<evidence type="ECO:0000256" key="1">
    <source>
        <dbReference type="ARBA" id="ARBA00000447"/>
    </source>
</evidence>
<evidence type="ECO:0000256" key="3">
    <source>
        <dbReference type="ARBA" id="ARBA00007527"/>
    </source>
</evidence>
<comment type="caution">
    <text evidence="20">The sequence shown here is derived from an EMBL/GenBank/DDBJ whole genome shotgun (WGS) entry which is preliminary data.</text>
</comment>
<keyword evidence="21" id="KW-1185">Reference proteome</keyword>
<proteinExistence type="inferred from homology"/>
<evidence type="ECO:0000256" key="10">
    <source>
        <dbReference type="ARBA" id="ARBA00022801"/>
    </source>
</evidence>
<feature type="transmembrane region" description="Helical" evidence="19">
    <location>
        <begin position="21"/>
        <end position="41"/>
    </location>
</feature>
<evidence type="ECO:0000313" key="20">
    <source>
        <dbReference type="EMBL" id="KAL2092429.1"/>
    </source>
</evidence>
<organism evidence="20 21">
    <name type="scientific">Coilia grayii</name>
    <name type="common">Gray's grenadier anchovy</name>
    <dbReference type="NCBI Taxonomy" id="363190"/>
    <lineage>
        <taxon>Eukaryota</taxon>
        <taxon>Metazoa</taxon>
        <taxon>Chordata</taxon>
        <taxon>Craniata</taxon>
        <taxon>Vertebrata</taxon>
        <taxon>Euteleostomi</taxon>
        <taxon>Actinopterygii</taxon>
        <taxon>Neopterygii</taxon>
        <taxon>Teleostei</taxon>
        <taxon>Clupei</taxon>
        <taxon>Clupeiformes</taxon>
        <taxon>Clupeoidei</taxon>
        <taxon>Engraulidae</taxon>
        <taxon>Coilinae</taxon>
        <taxon>Coilia</taxon>
    </lineage>
</organism>
<dbReference type="GO" id="GO:0005764">
    <property type="term" value="C:lysosome"/>
    <property type="evidence" value="ECO:0007669"/>
    <property type="project" value="UniProtKB-SubCell"/>
</dbReference>
<keyword evidence="5" id="KW-0217">Developmental protein</keyword>
<evidence type="ECO:0000256" key="14">
    <source>
        <dbReference type="ARBA" id="ARBA00039868"/>
    </source>
</evidence>
<evidence type="ECO:0000256" key="8">
    <source>
        <dbReference type="ARBA" id="ARBA00022729"/>
    </source>
</evidence>
<evidence type="ECO:0000256" key="18">
    <source>
        <dbReference type="ARBA" id="ARBA00045381"/>
    </source>
</evidence>
<evidence type="ECO:0000256" key="11">
    <source>
        <dbReference type="ARBA" id="ARBA00023157"/>
    </source>
</evidence>
<dbReference type="AlphaFoldDB" id="A0ABD1JZW4"/>
<dbReference type="Proteomes" id="UP001591681">
    <property type="component" value="Unassembled WGS sequence"/>
</dbReference>
<keyword evidence="19" id="KW-0472">Membrane</keyword>
<evidence type="ECO:0000256" key="4">
    <source>
        <dbReference type="ARBA" id="ARBA00012036"/>
    </source>
</evidence>